<gene>
    <name evidence="16" type="ORF">EUX98_g1997</name>
</gene>
<evidence type="ECO:0000313" key="16">
    <source>
        <dbReference type="EMBL" id="THH32204.1"/>
    </source>
</evidence>
<evidence type="ECO:0000256" key="2">
    <source>
        <dbReference type="ARBA" id="ARBA00004167"/>
    </source>
</evidence>
<keyword evidence="17" id="KW-1185">Reference proteome</keyword>
<dbReference type="GO" id="GO:0004497">
    <property type="term" value="F:monooxygenase activity"/>
    <property type="evidence" value="ECO:0007669"/>
    <property type="project" value="UniProtKB-KW"/>
</dbReference>
<accession>A0A4S4N045</accession>
<feature type="chain" id="PRO_5020540225" description="Cytochrome P450" evidence="15">
    <location>
        <begin position="25"/>
        <end position="500"/>
    </location>
</feature>
<feature type="binding site" description="axial binding residue" evidence="13">
    <location>
        <position position="425"/>
    </location>
    <ligand>
        <name>heme</name>
        <dbReference type="ChEBI" id="CHEBI:30413"/>
    </ligand>
    <ligandPart>
        <name>Fe</name>
        <dbReference type="ChEBI" id="CHEBI:18248"/>
    </ligandPart>
</feature>
<dbReference type="GO" id="GO:0016020">
    <property type="term" value="C:membrane"/>
    <property type="evidence" value="ECO:0007669"/>
    <property type="project" value="UniProtKB-SubCell"/>
</dbReference>
<evidence type="ECO:0000256" key="6">
    <source>
        <dbReference type="ARBA" id="ARBA00022692"/>
    </source>
</evidence>
<dbReference type="Pfam" id="PF00067">
    <property type="entry name" value="p450"/>
    <property type="match status" value="1"/>
</dbReference>
<evidence type="ECO:0000256" key="15">
    <source>
        <dbReference type="SAM" id="SignalP"/>
    </source>
</evidence>
<dbReference type="GO" id="GO:0005506">
    <property type="term" value="F:iron ion binding"/>
    <property type="evidence" value="ECO:0007669"/>
    <property type="project" value="InterPro"/>
</dbReference>
<dbReference type="CDD" id="cd11065">
    <property type="entry name" value="CYP64-like"/>
    <property type="match status" value="1"/>
</dbReference>
<keyword evidence="15" id="KW-0732">Signal</keyword>
<dbReference type="InterPro" id="IPR001128">
    <property type="entry name" value="Cyt_P450"/>
</dbReference>
<comment type="subcellular location">
    <subcellularLocation>
        <location evidence="2">Membrane</location>
        <topology evidence="2">Single-pass membrane protein</topology>
    </subcellularLocation>
</comment>
<keyword evidence="6" id="KW-0812">Transmembrane</keyword>
<dbReference type="PANTHER" id="PTHR46300">
    <property type="entry name" value="P450, PUTATIVE (EUROFUNG)-RELATED-RELATED"/>
    <property type="match status" value="1"/>
</dbReference>
<evidence type="ECO:0000256" key="7">
    <source>
        <dbReference type="ARBA" id="ARBA00022723"/>
    </source>
</evidence>
<dbReference type="EMBL" id="SGPM01000027">
    <property type="protein sequence ID" value="THH32204.1"/>
    <property type="molecule type" value="Genomic_DNA"/>
</dbReference>
<evidence type="ECO:0000256" key="11">
    <source>
        <dbReference type="ARBA" id="ARBA00023033"/>
    </source>
</evidence>
<dbReference type="PRINTS" id="PR00385">
    <property type="entry name" value="P450"/>
</dbReference>
<evidence type="ECO:0000256" key="4">
    <source>
        <dbReference type="ARBA" id="ARBA00010617"/>
    </source>
</evidence>
<keyword evidence="9 14" id="KW-0560">Oxidoreductase</keyword>
<reference evidence="16 17" key="1">
    <citation type="submission" date="2019-02" db="EMBL/GenBank/DDBJ databases">
        <title>Genome sequencing of the rare red list fungi Antrodiella citrinella (Flaviporus citrinellus).</title>
        <authorList>
            <person name="Buettner E."/>
            <person name="Kellner H."/>
        </authorList>
    </citation>
    <scope>NUCLEOTIDE SEQUENCE [LARGE SCALE GENOMIC DNA]</scope>
    <source>
        <strain evidence="16 17">DSM 108506</strain>
    </source>
</reference>
<dbReference type="SUPFAM" id="SSF48264">
    <property type="entry name" value="Cytochrome P450"/>
    <property type="match status" value="1"/>
</dbReference>
<dbReference type="InterPro" id="IPR002401">
    <property type="entry name" value="Cyt_P450_E_grp-I"/>
</dbReference>
<dbReference type="Gene3D" id="1.10.630.10">
    <property type="entry name" value="Cytochrome P450"/>
    <property type="match status" value="1"/>
</dbReference>
<protein>
    <recommendedName>
        <fullName evidence="18">Cytochrome P450</fullName>
    </recommendedName>
</protein>
<comment type="similarity">
    <text evidence="4 14">Belongs to the cytochrome P450 family.</text>
</comment>
<evidence type="ECO:0000256" key="1">
    <source>
        <dbReference type="ARBA" id="ARBA00001971"/>
    </source>
</evidence>
<evidence type="ECO:0000256" key="10">
    <source>
        <dbReference type="ARBA" id="ARBA00023004"/>
    </source>
</evidence>
<keyword evidence="5 13" id="KW-0349">Heme</keyword>
<evidence type="ECO:0008006" key="18">
    <source>
        <dbReference type="Google" id="ProtNLM"/>
    </source>
</evidence>
<dbReference type="GO" id="GO:0016705">
    <property type="term" value="F:oxidoreductase activity, acting on paired donors, with incorporation or reduction of molecular oxygen"/>
    <property type="evidence" value="ECO:0007669"/>
    <property type="project" value="InterPro"/>
</dbReference>
<evidence type="ECO:0000256" key="3">
    <source>
        <dbReference type="ARBA" id="ARBA00005179"/>
    </source>
</evidence>
<dbReference type="Proteomes" id="UP000308730">
    <property type="component" value="Unassembled WGS sequence"/>
</dbReference>
<evidence type="ECO:0000256" key="12">
    <source>
        <dbReference type="ARBA" id="ARBA00023136"/>
    </source>
</evidence>
<feature type="signal peptide" evidence="15">
    <location>
        <begin position="1"/>
        <end position="24"/>
    </location>
</feature>
<dbReference type="PANTHER" id="PTHR46300:SF7">
    <property type="entry name" value="P450, PUTATIVE (EUROFUNG)-RELATED"/>
    <property type="match status" value="1"/>
</dbReference>
<keyword evidence="10 13" id="KW-0408">Iron</keyword>
<evidence type="ECO:0000256" key="13">
    <source>
        <dbReference type="PIRSR" id="PIRSR602401-1"/>
    </source>
</evidence>
<sequence length="500" mass="55875">MDARLVALISLLVTALVYVRRKAARGPAPPGPPQIPIIGNILPEEAPWEGIRQFSLKYGPVITLRVLSTNIYAVNTVAAAAELCEVRSSVYSQRNPMKMLDLCGFNEGILFETNVTHLRQARKLVASGIGPRELDKYRPQLRAHIVTFLGHILHAPEQFLDHIRDLPIGIMLEIVYGYKTTEKKDPFILGADILVHNYAKASAISDFLVNWLPFMAYIPSWVPGAGFQKTALAWKTQGDTYTEETFQYVLKSVANGTAVPSVVSKALESKEAYKRHVIAKSAMQMVSGGADTTVSASETFILAMLLHPEVQKLAHEEIDRVVGTERLPTYADRPNLPYIEAIMKEALRWHPPVPVVPRTSTKDDVYEGYFLPEGSFIMINFWAMLHNDEAFPEPMSFKPERWLDVQLTKEIDPLGIAFGFGRRECPGKIMAIELVFTVFVNILAVFDIVKVRDANGEEITPPENYTNGSITAPLPFKADFKVRSTQALQVLQQDLEEVGR</sequence>
<name>A0A4S4N045_9APHY</name>
<evidence type="ECO:0000313" key="17">
    <source>
        <dbReference type="Proteomes" id="UP000308730"/>
    </source>
</evidence>
<dbReference type="InterPro" id="IPR050364">
    <property type="entry name" value="Cytochrome_P450_fung"/>
</dbReference>
<dbReference type="InterPro" id="IPR036396">
    <property type="entry name" value="Cyt_P450_sf"/>
</dbReference>
<keyword evidence="11 14" id="KW-0503">Monooxygenase</keyword>
<evidence type="ECO:0000256" key="8">
    <source>
        <dbReference type="ARBA" id="ARBA00022989"/>
    </source>
</evidence>
<evidence type="ECO:0000256" key="5">
    <source>
        <dbReference type="ARBA" id="ARBA00022617"/>
    </source>
</evidence>
<dbReference type="OrthoDB" id="1055148at2759"/>
<comment type="cofactor">
    <cofactor evidence="1 13">
        <name>heme</name>
        <dbReference type="ChEBI" id="CHEBI:30413"/>
    </cofactor>
</comment>
<comment type="pathway">
    <text evidence="3">Secondary metabolite biosynthesis.</text>
</comment>
<dbReference type="AlphaFoldDB" id="A0A4S4N045"/>
<dbReference type="InterPro" id="IPR017972">
    <property type="entry name" value="Cyt_P450_CS"/>
</dbReference>
<proteinExistence type="inferred from homology"/>
<keyword evidence="7 13" id="KW-0479">Metal-binding</keyword>
<evidence type="ECO:0000256" key="14">
    <source>
        <dbReference type="RuleBase" id="RU000461"/>
    </source>
</evidence>
<keyword evidence="8" id="KW-1133">Transmembrane helix</keyword>
<comment type="caution">
    <text evidence="16">The sequence shown here is derived from an EMBL/GenBank/DDBJ whole genome shotgun (WGS) entry which is preliminary data.</text>
</comment>
<keyword evidence="12" id="KW-0472">Membrane</keyword>
<dbReference type="PRINTS" id="PR00463">
    <property type="entry name" value="EP450I"/>
</dbReference>
<organism evidence="16 17">
    <name type="scientific">Antrodiella citrinella</name>
    <dbReference type="NCBI Taxonomy" id="2447956"/>
    <lineage>
        <taxon>Eukaryota</taxon>
        <taxon>Fungi</taxon>
        <taxon>Dikarya</taxon>
        <taxon>Basidiomycota</taxon>
        <taxon>Agaricomycotina</taxon>
        <taxon>Agaricomycetes</taxon>
        <taxon>Polyporales</taxon>
        <taxon>Steccherinaceae</taxon>
        <taxon>Antrodiella</taxon>
    </lineage>
</organism>
<dbReference type="GO" id="GO:0020037">
    <property type="term" value="F:heme binding"/>
    <property type="evidence" value="ECO:0007669"/>
    <property type="project" value="InterPro"/>
</dbReference>
<dbReference type="PROSITE" id="PS00086">
    <property type="entry name" value="CYTOCHROME_P450"/>
    <property type="match status" value="1"/>
</dbReference>
<evidence type="ECO:0000256" key="9">
    <source>
        <dbReference type="ARBA" id="ARBA00023002"/>
    </source>
</evidence>